<evidence type="ECO:0000256" key="7">
    <source>
        <dbReference type="SAM" id="MobiDB-lite"/>
    </source>
</evidence>
<keyword evidence="5" id="KW-0539">Nucleus</keyword>
<name>A0A392Q0G7_9FABA</name>
<dbReference type="PROSITE" id="PS51032">
    <property type="entry name" value="AP2_ERF"/>
    <property type="match status" value="1"/>
</dbReference>
<evidence type="ECO:0000256" key="1">
    <source>
        <dbReference type="ARBA" id="ARBA00004123"/>
    </source>
</evidence>
<feature type="domain" description="AP2/ERF" evidence="8">
    <location>
        <begin position="75"/>
        <end position="133"/>
    </location>
</feature>
<evidence type="ECO:0000313" key="9">
    <source>
        <dbReference type="EMBL" id="MCI17329.1"/>
    </source>
</evidence>
<sequence>SWELQEFTNYFNDEDINFNNSSQSQTKEFNSTLSFLNNESLQVSSNTTNTQVINETQTTSPPPPPQTIKESKKSSFRGVRARPWGKFAAEIRDSTRKGARVWLGTFDTAEAAALAYDQAAFSTRGSSAVLNFPEALVKASLKEMAKNSKPLEEGTSPVLAIKNKHTRRKRSNKVIQKKIKSDYHSDQIKTQIKDNTNSQNVLVLEDLGAEYLEQLLSLTS</sequence>
<dbReference type="PRINTS" id="PR00367">
    <property type="entry name" value="ETHRSPELEMNT"/>
</dbReference>
<organism evidence="9 10">
    <name type="scientific">Trifolium medium</name>
    <dbReference type="NCBI Taxonomy" id="97028"/>
    <lineage>
        <taxon>Eukaryota</taxon>
        <taxon>Viridiplantae</taxon>
        <taxon>Streptophyta</taxon>
        <taxon>Embryophyta</taxon>
        <taxon>Tracheophyta</taxon>
        <taxon>Spermatophyta</taxon>
        <taxon>Magnoliopsida</taxon>
        <taxon>eudicotyledons</taxon>
        <taxon>Gunneridae</taxon>
        <taxon>Pentapetalae</taxon>
        <taxon>rosids</taxon>
        <taxon>fabids</taxon>
        <taxon>Fabales</taxon>
        <taxon>Fabaceae</taxon>
        <taxon>Papilionoideae</taxon>
        <taxon>50 kb inversion clade</taxon>
        <taxon>NPAAA clade</taxon>
        <taxon>Hologalegina</taxon>
        <taxon>IRL clade</taxon>
        <taxon>Trifolieae</taxon>
        <taxon>Trifolium</taxon>
    </lineage>
</organism>
<keyword evidence="2" id="KW-0805">Transcription regulation</keyword>
<dbReference type="GO" id="GO:0005634">
    <property type="term" value="C:nucleus"/>
    <property type="evidence" value="ECO:0007669"/>
    <property type="project" value="UniProtKB-SubCell"/>
</dbReference>
<dbReference type="PANTHER" id="PTHR31190:SF314">
    <property type="entry name" value="ETHYLENE-RESPONSIVE TRANSCRIPTION FACTOR ERF094"/>
    <property type="match status" value="1"/>
</dbReference>
<dbReference type="GO" id="GO:0009873">
    <property type="term" value="P:ethylene-activated signaling pathway"/>
    <property type="evidence" value="ECO:0007669"/>
    <property type="project" value="InterPro"/>
</dbReference>
<accession>A0A392Q0G7</accession>
<evidence type="ECO:0000256" key="6">
    <source>
        <dbReference type="ARBA" id="ARBA00024343"/>
    </source>
</evidence>
<dbReference type="GO" id="GO:0003700">
    <property type="term" value="F:DNA-binding transcription factor activity"/>
    <property type="evidence" value="ECO:0007669"/>
    <property type="project" value="InterPro"/>
</dbReference>
<dbReference type="GO" id="GO:0003677">
    <property type="term" value="F:DNA binding"/>
    <property type="evidence" value="ECO:0007669"/>
    <property type="project" value="UniProtKB-KW"/>
</dbReference>
<keyword evidence="4" id="KW-0804">Transcription</keyword>
<protein>
    <submittedName>
        <fullName evidence="9">Ethylene-responsive transcription factor 1B-like</fullName>
    </submittedName>
</protein>
<proteinExistence type="inferred from homology"/>
<evidence type="ECO:0000256" key="4">
    <source>
        <dbReference type="ARBA" id="ARBA00023163"/>
    </source>
</evidence>
<evidence type="ECO:0000259" key="8">
    <source>
        <dbReference type="PROSITE" id="PS51032"/>
    </source>
</evidence>
<comment type="caution">
    <text evidence="9">The sequence shown here is derived from an EMBL/GenBank/DDBJ whole genome shotgun (WGS) entry which is preliminary data.</text>
</comment>
<feature type="region of interest" description="Disordered" evidence="7">
    <location>
        <begin position="54"/>
        <end position="79"/>
    </location>
</feature>
<comment type="subcellular location">
    <subcellularLocation>
        <location evidence="1">Nucleus</location>
    </subcellularLocation>
</comment>
<dbReference type="FunFam" id="3.30.730.10:FF:000001">
    <property type="entry name" value="Ethylene-responsive transcription factor 2"/>
    <property type="match status" value="1"/>
</dbReference>
<dbReference type="Gene3D" id="3.30.730.10">
    <property type="entry name" value="AP2/ERF domain"/>
    <property type="match status" value="1"/>
</dbReference>
<comment type="similarity">
    <text evidence="6">Belongs to the AP2/ERF transcription factor family. ERF subfamily.</text>
</comment>
<evidence type="ECO:0000313" key="10">
    <source>
        <dbReference type="Proteomes" id="UP000265520"/>
    </source>
</evidence>
<dbReference type="SUPFAM" id="SSF54171">
    <property type="entry name" value="DNA-binding domain"/>
    <property type="match status" value="1"/>
</dbReference>
<evidence type="ECO:0000256" key="2">
    <source>
        <dbReference type="ARBA" id="ARBA00023015"/>
    </source>
</evidence>
<evidence type="ECO:0000256" key="3">
    <source>
        <dbReference type="ARBA" id="ARBA00023125"/>
    </source>
</evidence>
<keyword evidence="10" id="KW-1185">Reference proteome</keyword>
<dbReference type="EMBL" id="LXQA010104984">
    <property type="protein sequence ID" value="MCI17329.1"/>
    <property type="molecule type" value="Genomic_DNA"/>
</dbReference>
<dbReference type="InterPro" id="IPR044808">
    <property type="entry name" value="ERF_plant"/>
</dbReference>
<dbReference type="SMART" id="SM00380">
    <property type="entry name" value="AP2"/>
    <property type="match status" value="1"/>
</dbReference>
<dbReference type="AlphaFoldDB" id="A0A392Q0G7"/>
<dbReference type="Pfam" id="PF00847">
    <property type="entry name" value="AP2"/>
    <property type="match status" value="1"/>
</dbReference>
<evidence type="ECO:0000256" key="5">
    <source>
        <dbReference type="ARBA" id="ARBA00023242"/>
    </source>
</evidence>
<dbReference type="InterPro" id="IPR001471">
    <property type="entry name" value="AP2/ERF_dom"/>
</dbReference>
<dbReference type="PANTHER" id="PTHR31190">
    <property type="entry name" value="DNA-BINDING DOMAIN"/>
    <property type="match status" value="1"/>
</dbReference>
<dbReference type="CDD" id="cd00018">
    <property type="entry name" value="AP2"/>
    <property type="match status" value="1"/>
</dbReference>
<keyword evidence="3" id="KW-0238">DNA-binding</keyword>
<dbReference type="InterPro" id="IPR016177">
    <property type="entry name" value="DNA-bd_dom_sf"/>
</dbReference>
<reference evidence="9 10" key="1">
    <citation type="journal article" date="2018" name="Front. Plant Sci.">
        <title>Red Clover (Trifolium pratense) and Zigzag Clover (T. medium) - A Picture of Genomic Similarities and Differences.</title>
        <authorList>
            <person name="Dluhosova J."/>
            <person name="Istvanek J."/>
            <person name="Nedelnik J."/>
            <person name="Repkova J."/>
        </authorList>
    </citation>
    <scope>NUCLEOTIDE SEQUENCE [LARGE SCALE GENOMIC DNA]</scope>
    <source>
        <strain evidence="10">cv. 10/8</strain>
        <tissue evidence="9">Leaf</tissue>
    </source>
</reference>
<feature type="non-terminal residue" evidence="9">
    <location>
        <position position="1"/>
    </location>
</feature>
<dbReference type="Proteomes" id="UP000265520">
    <property type="component" value="Unassembled WGS sequence"/>
</dbReference>
<dbReference type="InterPro" id="IPR036955">
    <property type="entry name" value="AP2/ERF_dom_sf"/>
</dbReference>